<accession>A0A7R9HKL1</accession>
<dbReference type="AlphaFoldDB" id="A0A7R9HKL1"/>
<feature type="compositionally biased region" description="Basic and acidic residues" evidence="1">
    <location>
        <begin position="94"/>
        <end position="108"/>
    </location>
</feature>
<dbReference type="EMBL" id="OB792696">
    <property type="protein sequence ID" value="CAD7423630.1"/>
    <property type="molecule type" value="Genomic_DNA"/>
</dbReference>
<evidence type="ECO:0000256" key="1">
    <source>
        <dbReference type="SAM" id="MobiDB-lite"/>
    </source>
</evidence>
<sequence>MDQSQQNMNMSALVVGNPSVPCSVTEQWGWGAIPYAEQEAAMATKEAVLHQIGEAQCVHLATHVSWKLSAIVLSPGNMVDSQQPKRFFSSSSDQGHDPTDEESSENKIIEIQGI</sequence>
<feature type="region of interest" description="Disordered" evidence="1">
    <location>
        <begin position="78"/>
        <end position="114"/>
    </location>
</feature>
<gene>
    <name evidence="2" type="ORF">TMSB3V08_LOCUS609</name>
</gene>
<feature type="compositionally biased region" description="Polar residues" evidence="1">
    <location>
        <begin position="79"/>
        <end position="93"/>
    </location>
</feature>
<proteinExistence type="predicted"/>
<reference evidence="2" key="1">
    <citation type="submission" date="2020-11" db="EMBL/GenBank/DDBJ databases">
        <authorList>
            <person name="Tran Van P."/>
        </authorList>
    </citation>
    <scope>NUCLEOTIDE SEQUENCE</scope>
</reference>
<name>A0A7R9HKL1_9NEOP</name>
<protein>
    <submittedName>
        <fullName evidence="2">Uncharacterized protein</fullName>
    </submittedName>
</protein>
<evidence type="ECO:0000313" key="2">
    <source>
        <dbReference type="EMBL" id="CAD7423630.1"/>
    </source>
</evidence>
<organism evidence="2">
    <name type="scientific">Timema monikensis</name>
    <dbReference type="NCBI Taxonomy" id="170555"/>
    <lineage>
        <taxon>Eukaryota</taxon>
        <taxon>Metazoa</taxon>
        <taxon>Ecdysozoa</taxon>
        <taxon>Arthropoda</taxon>
        <taxon>Hexapoda</taxon>
        <taxon>Insecta</taxon>
        <taxon>Pterygota</taxon>
        <taxon>Neoptera</taxon>
        <taxon>Polyneoptera</taxon>
        <taxon>Phasmatodea</taxon>
        <taxon>Timematodea</taxon>
        <taxon>Timematoidea</taxon>
        <taxon>Timematidae</taxon>
        <taxon>Timema</taxon>
    </lineage>
</organism>